<evidence type="ECO:0000313" key="2">
    <source>
        <dbReference type="Proteomes" id="UP001152523"/>
    </source>
</evidence>
<dbReference type="EMBL" id="CAMAPF010000085">
    <property type="protein sequence ID" value="CAH9095960.1"/>
    <property type="molecule type" value="Genomic_DNA"/>
</dbReference>
<protein>
    <submittedName>
        <fullName evidence="1">Uncharacterized protein</fullName>
    </submittedName>
</protein>
<keyword evidence="2" id="KW-1185">Reference proteome</keyword>
<dbReference type="AlphaFoldDB" id="A0AAV0D9D4"/>
<dbReference type="Proteomes" id="UP001152523">
    <property type="component" value="Unassembled WGS sequence"/>
</dbReference>
<sequence>MPSAADWRAMMDGMRSLQTSVSEMRVAQDRGLQEMREAHETALGEFRDFRLAQERATQDMQAELETQRLDIDEMRDWLRPHYGPQDGAG</sequence>
<evidence type="ECO:0000313" key="1">
    <source>
        <dbReference type="EMBL" id="CAH9095960.1"/>
    </source>
</evidence>
<feature type="non-terminal residue" evidence="1">
    <location>
        <position position="89"/>
    </location>
</feature>
<proteinExistence type="predicted"/>
<name>A0AAV0D9D4_9ASTE</name>
<reference evidence="1" key="1">
    <citation type="submission" date="2022-07" db="EMBL/GenBank/DDBJ databases">
        <authorList>
            <person name="Macas J."/>
            <person name="Novak P."/>
            <person name="Neumann P."/>
        </authorList>
    </citation>
    <scope>NUCLEOTIDE SEQUENCE</scope>
</reference>
<gene>
    <name evidence="1" type="ORF">CEPIT_LOCUS13558</name>
</gene>
<organism evidence="1 2">
    <name type="scientific">Cuscuta epithymum</name>
    <dbReference type="NCBI Taxonomy" id="186058"/>
    <lineage>
        <taxon>Eukaryota</taxon>
        <taxon>Viridiplantae</taxon>
        <taxon>Streptophyta</taxon>
        <taxon>Embryophyta</taxon>
        <taxon>Tracheophyta</taxon>
        <taxon>Spermatophyta</taxon>
        <taxon>Magnoliopsida</taxon>
        <taxon>eudicotyledons</taxon>
        <taxon>Gunneridae</taxon>
        <taxon>Pentapetalae</taxon>
        <taxon>asterids</taxon>
        <taxon>lamiids</taxon>
        <taxon>Solanales</taxon>
        <taxon>Convolvulaceae</taxon>
        <taxon>Cuscuteae</taxon>
        <taxon>Cuscuta</taxon>
        <taxon>Cuscuta subgen. Cuscuta</taxon>
    </lineage>
</organism>
<accession>A0AAV0D9D4</accession>
<comment type="caution">
    <text evidence="1">The sequence shown here is derived from an EMBL/GenBank/DDBJ whole genome shotgun (WGS) entry which is preliminary data.</text>
</comment>